<dbReference type="Pfam" id="PF04328">
    <property type="entry name" value="Sel_put"/>
    <property type="match status" value="1"/>
</dbReference>
<feature type="region of interest" description="Disordered" evidence="1">
    <location>
        <begin position="46"/>
        <end position="71"/>
    </location>
</feature>
<evidence type="ECO:0008006" key="4">
    <source>
        <dbReference type="Google" id="ProtNLM"/>
    </source>
</evidence>
<reference evidence="2" key="1">
    <citation type="submission" date="2023-02" db="EMBL/GenBank/DDBJ databases">
        <title>Nocardiopsis ansamitocini NBRC 112285.</title>
        <authorList>
            <person name="Ichikawa N."/>
            <person name="Sato H."/>
            <person name="Tonouchi N."/>
        </authorList>
    </citation>
    <scope>NUCLEOTIDE SEQUENCE</scope>
    <source>
        <strain evidence="2">NBRC 112285</strain>
    </source>
</reference>
<dbReference type="EMBL" id="BSQG01000001">
    <property type="protein sequence ID" value="GLU45804.1"/>
    <property type="molecule type" value="Genomic_DNA"/>
</dbReference>
<organism evidence="2 3">
    <name type="scientific">Nocardiopsis ansamitocini</name>
    <dbReference type="NCBI Taxonomy" id="1670832"/>
    <lineage>
        <taxon>Bacteria</taxon>
        <taxon>Bacillati</taxon>
        <taxon>Actinomycetota</taxon>
        <taxon>Actinomycetes</taxon>
        <taxon>Streptosporangiales</taxon>
        <taxon>Nocardiopsidaceae</taxon>
        <taxon>Nocardiopsis</taxon>
    </lineage>
</organism>
<gene>
    <name evidence="2" type="ORF">Nans01_01550</name>
</gene>
<evidence type="ECO:0000256" key="1">
    <source>
        <dbReference type="SAM" id="MobiDB-lite"/>
    </source>
</evidence>
<comment type="caution">
    <text evidence="2">The sequence shown here is derived from an EMBL/GenBank/DDBJ whole genome shotgun (WGS) entry which is preliminary data.</text>
</comment>
<name>A0A9W6P294_9ACTN</name>
<dbReference type="RefSeq" id="WP_285756689.1">
    <property type="nucleotide sequence ID" value="NZ_BSQG01000001.1"/>
</dbReference>
<sequence>MGGRLRQGWATLARGLSSAWQIARGVVGERAYEIYLEHHARTHAGTPPMGEREFWRHHTDRGDTHPGSRCC</sequence>
<evidence type="ECO:0000313" key="3">
    <source>
        <dbReference type="Proteomes" id="UP001165092"/>
    </source>
</evidence>
<accession>A0A9W6P294</accession>
<dbReference type="AlphaFoldDB" id="A0A9W6P294"/>
<keyword evidence="3" id="KW-1185">Reference proteome</keyword>
<protein>
    <recommendedName>
        <fullName evidence="4">YbdD/YjiX family protein</fullName>
    </recommendedName>
</protein>
<proteinExistence type="predicted"/>
<dbReference type="Proteomes" id="UP001165092">
    <property type="component" value="Unassembled WGS sequence"/>
</dbReference>
<evidence type="ECO:0000313" key="2">
    <source>
        <dbReference type="EMBL" id="GLU45804.1"/>
    </source>
</evidence>
<dbReference type="InterPro" id="IPR007423">
    <property type="entry name" value="Sel_put"/>
</dbReference>
<feature type="compositionally biased region" description="Basic and acidic residues" evidence="1">
    <location>
        <begin position="50"/>
        <end position="71"/>
    </location>
</feature>